<evidence type="ECO:0000313" key="3">
    <source>
        <dbReference type="EMBL" id="KAK5780734.1"/>
    </source>
</evidence>
<dbReference type="GO" id="GO:0005773">
    <property type="term" value="C:vacuole"/>
    <property type="evidence" value="ECO:0007669"/>
    <property type="project" value="GOC"/>
</dbReference>
<protein>
    <recommendedName>
        <fullName evidence="5">Vacuolar import and degradation protein</fullName>
    </recommendedName>
</protein>
<dbReference type="Pfam" id="PF09783">
    <property type="entry name" value="Vac_ImportDeg"/>
    <property type="match status" value="1"/>
</dbReference>
<dbReference type="GO" id="GO:0034657">
    <property type="term" value="C:GID complex"/>
    <property type="evidence" value="ECO:0007669"/>
    <property type="project" value="TreeGrafter"/>
</dbReference>
<keyword evidence="4" id="KW-1185">Reference proteome</keyword>
<dbReference type="EMBL" id="JAWIZZ010000040">
    <property type="protein sequence ID" value="KAK5780734.1"/>
    <property type="molecule type" value="Genomic_DNA"/>
</dbReference>
<accession>A0AAN7ZSR9</accession>
<dbReference type="Proteomes" id="UP001306508">
    <property type="component" value="Unassembled WGS sequence"/>
</dbReference>
<evidence type="ECO:0000256" key="2">
    <source>
        <dbReference type="SAM" id="MobiDB-lite"/>
    </source>
</evidence>
<dbReference type="GO" id="GO:0045721">
    <property type="term" value="P:negative regulation of gluconeogenesis"/>
    <property type="evidence" value="ECO:0007669"/>
    <property type="project" value="TreeGrafter"/>
</dbReference>
<feature type="region of interest" description="Disordered" evidence="2">
    <location>
        <begin position="1"/>
        <end position="21"/>
    </location>
</feature>
<evidence type="ECO:0000256" key="1">
    <source>
        <dbReference type="ARBA" id="ARBA00061469"/>
    </source>
</evidence>
<comment type="caution">
    <text evidence="3">The sequence shown here is derived from an EMBL/GenBank/DDBJ whole genome shotgun (WGS) entry which is preliminary data.</text>
</comment>
<dbReference type="InterPro" id="IPR018618">
    <property type="entry name" value="GID4/10-like"/>
</dbReference>
<gene>
    <name evidence="3" type="ORF">RI543_001856</name>
</gene>
<dbReference type="GO" id="GO:0006623">
    <property type="term" value="P:protein targeting to vacuole"/>
    <property type="evidence" value="ECO:0007669"/>
    <property type="project" value="TreeGrafter"/>
</dbReference>
<proteinExistence type="inferred from homology"/>
<dbReference type="GO" id="GO:0007039">
    <property type="term" value="P:protein catabolic process in the vacuole"/>
    <property type="evidence" value="ECO:0007669"/>
    <property type="project" value="TreeGrafter"/>
</dbReference>
<dbReference type="PANTHER" id="PTHR14534">
    <property type="entry name" value="VACUOLAR IMPORT AND DEGRADATION PROTEIN 24"/>
    <property type="match status" value="1"/>
</dbReference>
<evidence type="ECO:0000313" key="4">
    <source>
        <dbReference type="Proteomes" id="UP001306508"/>
    </source>
</evidence>
<dbReference type="GO" id="GO:0043161">
    <property type="term" value="P:proteasome-mediated ubiquitin-dependent protein catabolic process"/>
    <property type="evidence" value="ECO:0007669"/>
    <property type="project" value="TreeGrafter"/>
</dbReference>
<reference evidence="4" key="1">
    <citation type="submission" date="2023-07" db="EMBL/GenBank/DDBJ databases">
        <title>A draft genome of Kazachstania heterogenica Y-27499.</title>
        <authorList>
            <person name="Donic C."/>
            <person name="Kralova J.S."/>
            <person name="Fidel L."/>
            <person name="Ben-Dor S."/>
            <person name="Jung S."/>
        </authorList>
    </citation>
    <scope>NUCLEOTIDE SEQUENCE [LARGE SCALE GENOMIC DNA]</scope>
    <source>
        <strain evidence="4">Y27499</strain>
    </source>
</reference>
<organism evidence="3 4">
    <name type="scientific">Arxiozyma heterogenica</name>
    <dbReference type="NCBI Taxonomy" id="278026"/>
    <lineage>
        <taxon>Eukaryota</taxon>
        <taxon>Fungi</taxon>
        <taxon>Dikarya</taxon>
        <taxon>Ascomycota</taxon>
        <taxon>Saccharomycotina</taxon>
        <taxon>Saccharomycetes</taxon>
        <taxon>Saccharomycetales</taxon>
        <taxon>Saccharomycetaceae</taxon>
        <taxon>Arxiozyma</taxon>
    </lineage>
</organism>
<name>A0AAN7ZSR9_9SACH</name>
<dbReference type="AlphaFoldDB" id="A0AAN7ZSR9"/>
<comment type="similarity">
    <text evidence="1">Belongs to the GID4/VID24 family.</text>
</comment>
<sequence length="369" mass="43215">MIDQKTSIRHKTTKVNDHEDHKDVHLLKRQKREHLISTPSSDDLLTLQSNKHNQTKNENQYFCNGISNSDNERKLYLAQILKEYECQSKLSSMSLGILSKYNSTDSLSTLVSTDDKLGTLPTYKKYIFNDTSSYSHTILFNDTTNIDILSIDPPIKYSKQTNFLKPSMTFTGYQISGYKRYQVTVTLKTVNFPVQHNYKTNISSPHMTGFLSIKGLTNYQDEISTFFESFAVTDNNFGFFSSSWDYHLDLTSFDFNDFEHWLNFPAFKEMFDIDQFNNKSIDINMISNHVKDYLNQRYIFMRWKEKFLIENPDMDTIEGASFDGYYYIVHDQFTGNIQGFYYHKDAERFQQLELVPYAKIPGSSSHEFV</sequence>
<dbReference type="PANTHER" id="PTHR14534:SF3">
    <property type="entry name" value="GID COMPLEX SUBUNIT 4 HOMOLOG"/>
    <property type="match status" value="1"/>
</dbReference>
<evidence type="ECO:0008006" key="5">
    <source>
        <dbReference type="Google" id="ProtNLM"/>
    </source>
</evidence>